<feature type="transmembrane region" description="Helical" evidence="1">
    <location>
        <begin position="71"/>
        <end position="95"/>
    </location>
</feature>
<feature type="transmembrane region" description="Helical" evidence="1">
    <location>
        <begin position="101"/>
        <end position="119"/>
    </location>
</feature>
<keyword evidence="1" id="KW-1133">Transmembrane helix</keyword>
<dbReference type="EMBL" id="RJUL01000007">
    <property type="protein sequence ID" value="ROQ24221.1"/>
    <property type="molecule type" value="Genomic_DNA"/>
</dbReference>
<keyword evidence="1" id="KW-0812">Transmembrane</keyword>
<keyword evidence="3" id="KW-1185">Reference proteome</keyword>
<accession>A0A3N1P9W5</accession>
<comment type="caution">
    <text evidence="2">The sequence shown here is derived from an EMBL/GenBank/DDBJ whole genome shotgun (WGS) entry which is preliminary data.</text>
</comment>
<feature type="transmembrane region" description="Helical" evidence="1">
    <location>
        <begin position="180"/>
        <end position="208"/>
    </location>
</feature>
<sequence>MSERPETLQQPETTAVHHMRFTGSAGEYFGIWIVNILLSILTLGVYSAWAKVRNQQYFYGHTRLDGQGFEYLATPVQILIGRLIAVALIVLWTILNTALPVLALAFLMIFSLATPWLAVRNLRFDAMVSRYRNVRFNFVGSYGDAYLNMLVKPMAVYFGLSVVMVLAIVLGVALGPVVGVVIGVLLAAALAVVGYAFIASSVASYVLNNYRYGSKVFSATIEYRQYLKIGAIGAGIFFGLLLVIGLIGASGLGAVYAVFKDAEAHTKPDAAAGLAVIGFYLAFFAAGIFTSTVVRVLVRNYLFSRVKIDGELQLGSHFTVGGYLGLVVTNLLLVIFTLGLASAVAKVRYARYLAEGTSVAGDLALVAVQDHDQQVDVAVADEVASAFDVQIGAF</sequence>
<dbReference type="AlphaFoldDB" id="A0A3N1P9W5"/>
<dbReference type="InterPro" id="IPR010295">
    <property type="entry name" value="DUF898"/>
</dbReference>
<proteinExistence type="predicted"/>
<keyword evidence="1" id="KW-0472">Membrane</keyword>
<reference evidence="2 3" key="1">
    <citation type="submission" date="2018-11" db="EMBL/GenBank/DDBJ databases">
        <title>Genomic Encyclopedia of Type Strains, Phase IV (KMG-IV): sequencing the most valuable type-strain genomes for metagenomic binning, comparative biology and taxonomic classification.</title>
        <authorList>
            <person name="Goeker M."/>
        </authorList>
    </citation>
    <scope>NUCLEOTIDE SEQUENCE [LARGE SCALE GENOMIC DNA]</scope>
    <source>
        <strain evidence="2 3">DSM 21945</strain>
    </source>
</reference>
<feature type="transmembrane region" description="Helical" evidence="1">
    <location>
        <begin position="29"/>
        <end position="50"/>
    </location>
</feature>
<gene>
    <name evidence="2" type="ORF">EDC28_107102</name>
</gene>
<evidence type="ECO:0000256" key="1">
    <source>
        <dbReference type="SAM" id="Phobius"/>
    </source>
</evidence>
<feature type="transmembrane region" description="Helical" evidence="1">
    <location>
        <begin position="271"/>
        <end position="298"/>
    </location>
</feature>
<organism evidence="2 3">
    <name type="scientific">Gallaecimonas pentaromativorans</name>
    <dbReference type="NCBI Taxonomy" id="584787"/>
    <lineage>
        <taxon>Bacteria</taxon>
        <taxon>Pseudomonadati</taxon>
        <taxon>Pseudomonadota</taxon>
        <taxon>Gammaproteobacteria</taxon>
        <taxon>Enterobacterales</taxon>
        <taxon>Gallaecimonadaceae</taxon>
        <taxon>Gallaecimonas</taxon>
    </lineage>
</organism>
<dbReference type="Pfam" id="PF05987">
    <property type="entry name" value="DUF898"/>
    <property type="match status" value="1"/>
</dbReference>
<dbReference type="Proteomes" id="UP000268033">
    <property type="component" value="Unassembled WGS sequence"/>
</dbReference>
<feature type="transmembrane region" description="Helical" evidence="1">
    <location>
        <begin position="155"/>
        <end position="174"/>
    </location>
</feature>
<dbReference type="RefSeq" id="WP_123421976.1">
    <property type="nucleotide sequence ID" value="NZ_RJUL01000007.1"/>
</dbReference>
<evidence type="ECO:0000313" key="3">
    <source>
        <dbReference type="Proteomes" id="UP000268033"/>
    </source>
</evidence>
<feature type="transmembrane region" description="Helical" evidence="1">
    <location>
        <begin position="318"/>
        <end position="341"/>
    </location>
</feature>
<name>A0A3N1P9W5_9GAMM</name>
<feature type="transmembrane region" description="Helical" evidence="1">
    <location>
        <begin position="229"/>
        <end position="259"/>
    </location>
</feature>
<evidence type="ECO:0000313" key="2">
    <source>
        <dbReference type="EMBL" id="ROQ24221.1"/>
    </source>
</evidence>
<protein>
    <submittedName>
        <fullName evidence="2">Uncharacterized membrane protein YjgN (DUF898 family)</fullName>
    </submittedName>
</protein>
<dbReference type="STRING" id="584787.GCA_001247655_00703"/>